<reference evidence="2 3" key="1">
    <citation type="journal article" date="2012" name="J. Bacteriol.">
        <title>Genome sequences for six rhodanobacter strains, isolated from soils and the terrestrial subsurface, with variable denitrification capabilities.</title>
        <authorList>
            <person name="Kostka J.E."/>
            <person name="Green S.J."/>
            <person name="Rishishwar L."/>
            <person name="Prakash O."/>
            <person name="Katz L.S."/>
            <person name="Marino-Ramirez L."/>
            <person name="Jordan I.K."/>
            <person name="Munk C."/>
            <person name="Ivanova N."/>
            <person name="Mikhailova N."/>
            <person name="Watson D.B."/>
            <person name="Brown S.D."/>
            <person name="Palumbo A.V."/>
            <person name="Brooks S.C."/>
        </authorList>
    </citation>
    <scope>NUCLEOTIDE SEQUENCE [LARGE SCALE GENOMIC DNA]</scope>
    <source>
        <strain evidence="2 3">B39</strain>
    </source>
</reference>
<name>I4W007_9GAMM</name>
<sequence>MMKIVTLDSLDAQSRVFLADMLDDSVLRASLFGGSGHISAWHAERIWSHSVDDETRWLVRCVESQRIVGGIGVVREEVRLFVRSDLQGQGYGRASLAALLQLRQTLGVWPNLSAWTVRENRAARLAFEAAQWRELGLRRQGGGLPTLVHYCSSLV</sequence>
<comment type="caution">
    <text evidence="2">The sequence shown here is derived from an EMBL/GenBank/DDBJ whole genome shotgun (WGS) entry which is preliminary data.</text>
</comment>
<organism evidence="2 3">
    <name type="scientific">Rhodanobacter spathiphylli B39</name>
    <dbReference type="NCBI Taxonomy" id="1163407"/>
    <lineage>
        <taxon>Bacteria</taxon>
        <taxon>Pseudomonadati</taxon>
        <taxon>Pseudomonadota</taxon>
        <taxon>Gammaproteobacteria</taxon>
        <taxon>Lysobacterales</taxon>
        <taxon>Rhodanobacteraceae</taxon>
        <taxon>Rhodanobacter</taxon>
    </lineage>
</organism>
<gene>
    <name evidence="2" type="ORF">UU7_10261</name>
</gene>
<feature type="domain" description="N-acetyltransferase" evidence="1">
    <location>
        <begin position="5"/>
        <end position="155"/>
    </location>
</feature>
<evidence type="ECO:0000313" key="2">
    <source>
        <dbReference type="EMBL" id="EIL92798.1"/>
    </source>
</evidence>
<proteinExistence type="predicted"/>
<dbReference type="AlphaFoldDB" id="I4W007"/>
<evidence type="ECO:0000259" key="1">
    <source>
        <dbReference type="PROSITE" id="PS51186"/>
    </source>
</evidence>
<keyword evidence="3" id="KW-1185">Reference proteome</keyword>
<evidence type="ECO:0000313" key="3">
    <source>
        <dbReference type="Proteomes" id="UP000003226"/>
    </source>
</evidence>
<protein>
    <recommendedName>
        <fullName evidence="1">N-acetyltransferase domain-containing protein</fullName>
    </recommendedName>
</protein>
<dbReference type="Pfam" id="PF00583">
    <property type="entry name" value="Acetyltransf_1"/>
    <property type="match status" value="1"/>
</dbReference>
<dbReference type="RefSeq" id="WP_007808000.1">
    <property type="nucleotide sequence ID" value="NZ_AJXT01000029.1"/>
</dbReference>
<dbReference type="InterPro" id="IPR000182">
    <property type="entry name" value="GNAT_dom"/>
</dbReference>
<dbReference type="EMBL" id="AJXT01000029">
    <property type="protein sequence ID" value="EIL92798.1"/>
    <property type="molecule type" value="Genomic_DNA"/>
</dbReference>
<dbReference type="GO" id="GO:0016747">
    <property type="term" value="F:acyltransferase activity, transferring groups other than amino-acyl groups"/>
    <property type="evidence" value="ECO:0007669"/>
    <property type="project" value="InterPro"/>
</dbReference>
<dbReference type="PROSITE" id="PS51186">
    <property type="entry name" value="GNAT"/>
    <property type="match status" value="1"/>
</dbReference>
<dbReference type="SUPFAM" id="SSF55729">
    <property type="entry name" value="Acyl-CoA N-acyltransferases (Nat)"/>
    <property type="match status" value="1"/>
</dbReference>
<dbReference type="InterPro" id="IPR016181">
    <property type="entry name" value="Acyl_CoA_acyltransferase"/>
</dbReference>
<accession>I4W007</accession>
<dbReference type="Gene3D" id="3.40.630.30">
    <property type="match status" value="1"/>
</dbReference>
<dbReference type="Proteomes" id="UP000003226">
    <property type="component" value="Unassembled WGS sequence"/>
</dbReference>